<dbReference type="NCBIfam" id="TIGR00247">
    <property type="entry name" value="endolytic transglycosylase MltG"/>
    <property type="match status" value="1"/>
</dbReference>
<dbReference type="HAMAP" id="MF_02065">
    <property type="entry name" value="MltG"/>
    <property type="match status" value="1"/>
</dbReference>
<dbReference type="Gene3D" id="3.30.1490.480">
    <property type="entry name" value="Endolytic murein transglycosylase"/>
    <property type="match status" value="1"/>
</dbReference>
<organism evidence="8 9">
    <name type="scientific">Aerolutibacter ruishenii</name>
    <dbReference type="NCBI Taxonomy" id="686800"/>
    <lineage>
        <taxon>Bacteria</taxon>
        <taxon>Pseudomonadati</taxon>
        <taxon>Pseudomonadota</taxon>
        <taxon>Gammaproteobacteria</taxon>
        <taxon>Lysobacterales</taxon>
        <taxon>Lysobacteraceae</taxon>
        <taxon>Aerolutibacter</taxon>
    </lineage>
</organism>
<comment type="function">
    <text evidence="7">Functions as a peptidoglycan terminase that cleaves nascent peptidoglycan strands endolytically to terminate their elongation.</text>
</comment>
<reference evidence="8 9" key="1">
    <citation type="journal article" date="2015" name="Stand. Genomic Sci.">
        <title>Genomic Encyclopedia of Bacterial and Archaeal Type Strains, Phase III: the genomes of soil and plant-associated and newly described type strains.</title>
        <authorList>
            <person name="Whitman W.B."/>
            <person name="Woyke T."/>
            <person name="Klenk H.P."/>
            <person name="Zhou Y."/>
            <person name="Lilburn T.G."/>
            <person name="Beck B.J."/>
            <person name="De Vos P."/>
            <person name="Vandamme P."/>
            <person name="Eisen J.A."/>
            <person name="Garrity G."/>
            <person name="Hugenholtz P."/>
            <person name="Kyrpides N.C."/>
        </authorList>
    </citation>
    <scope>NUCLEOTIDE SEQUENCE [LARGE SCALE GENOMIC DNA]</scope>
    <source>
        <strain evidence="8 9">CGMCC 1.10136</strain>
    </source>
</reference>
<name>A0A562LGM2_9GAMM</name>
<accession>A0A562LGM2</accession>
<keyword evidence="6 7" id="KW-0961">Cell wall biogenesis/degradation</keyword>
<proteinExistence type="inferred from homology"/>
<keyword evidence="3 7" id="KW-1133">Transmembrane helix</keyword>
<sequence>MSRKRSSGKAGLLVLVLLIAAVAVAFWGWQRFTGFADAPLAGTGADMSIVVKPGDSLPVVVRKLADAGVDTGEAIEWRLLAKQLGAAGKLQVGEYALPEGITPRVLLEAMRDGKVISHRFTLVEGWNIRELRAALAKATPLEQETASWDEAALMKAVGQPGQHPEGRFLPETYVYTRGDSDLDVLRRAHHAMSKALAAAWAERRGDTPLKTPDEMLVLASIVEKETGIAEERPQIAGLFERRLKTGMKLQTDPTVIYGLGARYDGNIRKQDLLTDTPYNTYTRAGLPPTPIAMPGVAALQAVAKPASGEHLYFVAVGDGSGRHLFAATYAEHQANVRQYLQNYRKAQSKGAQ</sequence>
<comment type="caution">
    <text evidence="8">The sequence shown here is derived from an EMBL/GenBank/DDBJ whole genome shotgun (WGS) entry which is preliminary data.</text>
</comment>
<evidence type="ECO:0000256" key="2">
    <source>
        <dbReference type="ARBA" id="ARBA00022692"/>
    </source>
</evidence>
<dbReference type="CDD" id="cd08010">
    <property type="entry name" value="MltG_like"/>
    <property type="match status" value="1"/>
</dbReference>
<evidence type="ECO:0000256" key="1">
    <source>
        <dbReference type="ARBA" id="ARBA00022475"/>
    </source>
</evidence>
<evidence type="ECO:0000256" key="5">
    <source>
        <dbReference type="ARBA" id="ARBA00023239"/>
    </source>
</evidence>
<keyword evidence="1 7" id="KW-1003">Cell membrane</keyword>
<protein>
    <recommendedName>
        <fullName evidence="7">Endolytic murein transglycosylase</fullName>
        <ecNumber evidence="7">4.2.2.29</ecNumber>
    </recommendedName>
    <alternativeName>
        <fullName evidence="7">Peptidoglycan lytic transglycosylase</fullName>
    </alternativeName>
    <alternativeName>
        <fullName evidence="7">Peptidoglycan polymerization terminase</fullName>
    </alternativeName>
</protein>
<dbReference type="Proteomes" id="UP000316471">
    <property type="component" value="Unassembled WGS sequence"/>
</dbReference>
<evidence type="ECO:0000256" key="6">
    <source>
        <dbReference type="ARBA" id="ARBA00023316"/>
    </source>
</evidence>
<feature type="site" description="Important for catalytic activity" evidence="7">
    <location>
        <position position="225"/>
    </location>
</feature>
<keyword evidence="5 7" id="KW-0456">Lyase</keyword>
<dbReference type="EC" id="4.2.2.29" evidence="7"/>
<dbReference type="InterPro" id="IPR003770">
    <property type="entry name" value="MLTG-like"/>
</dbReference>
<keyword evidence="9" id="KW-1185">Reference proteome</keyword>
<keyword evidence="4 7" id="KW-0472">Membrane</keyword>
<evidence type="ECO:0000256" key="7">
    <source>
        <dbReference type="HAMAP-Rule" id="MF_02065"/>
    </source>
</evidence>
<dbReference type="PANTHER" id="PTHR30518:SF2">
    <property type="entry name" value="ENDOLYTIC MUREIN TRANSGLYCOSYLASE"/>
    <property type="match status" value="1"/>
</dbReference>
<evidence type="ECO:0000313" key="9">
    <source>
        <dbReference type="Proteomes" id="UP000316471"/>
    </source>
</evidence>
<dbReference type="GO" id="GO:0005886">
    <property type="term" value="C:plasma membrane"/>
    <property type="evidence" value="ECO:0007669"/>
    <property type="project" value="UniProtKB-UniRule"/>
</dbReference>
<keyword evidence="7" id="KW-0997">Cell inner membrane</keyword>
<evidence type="ECO:0000256" key="4">
    <source>
        <dbReference type="ARBA" id="ARBA00023136"/>
    </source>
</evidence>
<dbReference type="AlphaFoldDB" id="A0A562LGM2"/>
<gene>
    <name evidence="7" type="primary">mltG</name>
    <name evidence="8" type="ORF">IP93_02903</name>
</gene>
<dbReference type="GO" id="GO:0071555">
    <property type="term" value="P:cell wall organization"/>
    <property type="evidence" value="ECO:0007669"/>
    <property type="project" value="UniProtKB-KW"/>
</dbReference>
<dbReference type="RefSeq" id="WP_242006885.1">
    <property type="nucleotide sequence ID" value="NZ_VLKP01000015.1"/>
</dbReference>
<comment type="catalytic activity">
    <reaction evidence="7">
        <text>a peptidoglycan chain = a peptidoglycan chain with N-acetyl-1,6-anhydromuramyl-[peptide] at the reducing end + a peptidoglycan chain with N-acetylglucosamine at the non-reducing end.</text>
        <dbReference type="EC" id="4.2.2.29"/>
    </reaction>
</comment>
<dbReference type="PANTHER" id="PTHR30518">
    <property type="entry name" value="ENDOLYTIC MUREIN TRANSGLYCOSYLASE"/>
    <property type="match status" value="1"/>
</dbReference>
<comment type="similarity">
    <text evidence="7">Belongs to the transglycosylase MltG family.</text>
</comment>
<dbReference type="GO" id="GO:0008932">
    <property type="term" value="F:lytic endotransglycosylase activity"/>
    <property type="evidence" value="ECO:0007669"/>
    <property type="project" value="UniProtKB-UniRule"/>
</dbReference>
<evidence type="ECO:0000313" key="8">
    <source>
        <dbReference type="EMBL" id="TWI06779.1"/>
    </source>
</evidence>
<dbReference type="Gene3D" id="3.30.160.60">
    <property type="entry name" value="Classic Zinc Finger"/>
    <property type="match status" value="1"/>
</dbReference>
<dbReference type="Pfam" id="PF02618">
    <property type="entry name" value="YceG"/>
    <property type="match status" value="1"/>
</dbReference>
<dbReference type="EMBL" id="VLKP01000015">
    <property type="protein sequence ID" value="TWI06779.1"/>
    <property type="molecule type" value="Genomic_DNA"/>
</dbReference>
<dbReference type="GO" id="GO:0009252">
    <property type="term" value="P:peptidoglycan biosynthetic process"/>
    <property type="evidence" value="ECO:0007669"/>
    <property type="project" value="UniProtKB-UniRule"/>
</dbReference>
<evidence type="ECO:0000256" key="3">
    <source>
        <dbReference type="ARBA" id="ARBA00022989"/>
    </source>
</evidence>
<keyword evidence="2 7" id="KW-0812">Transmembrane</keyword>